<keyword evidence="11" id="KW-0121">Carboxypeptidase</keyword>
<evidence type="ECO:0000256" key="6">
    <source>
        <dbReference type="ARBA" id="ARBA00023316"/>
    </source>
</evidence>
<dbReference type="InterPro" id="IPR001967">
    <property type="entry name" value="Peptidase_S11_N"/>
</dbReference>
<dbReference type="InterPro" id="IPR018044">
    <property type="entry name" value="Peptidase_S11"/>
</dbReference>
<dbReference type="Gene3D" id="3.40.710.10">
    <property type="entry name" value="DD-peptidase/beta-lactamase superfamily"/>
    <property type="match status" value="1"/>
</dbReference>
<evidence type="ECO:0000256" key="1">
    <source>
        <dbReference type="ARBA" id="ARBA00007164"/>
    </source>
</evidence>
<dbReference type="PANTHER" id="PTHR21581:SF33">
    <property type="entry name" value="D-ALANYL-D-ALANINE CARBOXYPEPTIDASE DACB"/>
    <property type="match status" value="1"/>
</dbReference>
<evidence type="ECO:0000256" key="2">
    <source>
        <dbReference type="ARBA" id="ARBA00022729"/>
    </source>
</evidence>
<protein>
    <submittedName>
        <fullName evidence="11">D-alanyl-D-alanine carboxypeptidase</fullName>
    </submittedName>
</protein>
<proteinExistence type="inferred from homology"/>
<keyword evidence="9" id="KW-0812">Transmembrane</keyword>
<feature type="domain" description="Peptidase S11 D-alanyl-D-alanine carboxypeptidase A N-terminal" evidence="10">
    <location>
        <begin position="48"/>
        <end position="276"/>
    </location>
</feature>
<reference evidence="11 12" key="1">
    <citation type="submission" date="2020-03" db="EMBL/GenBank/DDBJ databases">
        <title>WGS of the type strain of Planosporangium spp.</title>
        <authorList>
            <person name="Thawai C."/>
        </authorList>
    </citation>
    <scope>NUCLEOTIDE SEQUENCE [LARGE SCALE GENOMIC DNA]</scope>
    <source>
        <strain evidence="11 12">TBRC 5610</strain>
    </source>
</reference>
<comment type="similarity">
    <text evidence="1 7">Belongs to the peptidase S11 family.</text>
</comment>
<dbReference type="EMBL" id="JAATVY010000001">
    <property type="protein sequence ID" value="NJC68506.1"/>
    <property type="molecule type" value="Genomic_DNA"/>
</dbReference>
<gene>
    <name evidence="11" type="ORF">HC031_02020</name>
</gene>
<dbReference type="GO" id="GO:0004180">
    <property type="term" value="F:carboxypeptidase activity"/>
    <property type="evidence" value="ECO:0007669"/>
    <property type="project" value="UniProtKB-KW"/>
</dbReference>
<evidence type="ECO:0000259" key="10">
    <source>
        <dbReference type="Pfam" id="PF00768"/>
    </source>
</evidence>
<accession>A0ABX0XR78</accession>
<evidence type="ECO:0000256" key="9">
    <source>
        <dbReference type="SAM" id="Phobius"/>
    </source>
</evidence>
<keyword evidence="6" id="KW-0961">Cell wall biogenesis/degradation</keyword>
<evidence type="ECO:0000256" key="4">
    <source>
        <dbReference type="ARBA" id="ARBA00022960"/>
    </source>
</evidence>
<name>A0ABX0XR78_9ACTN</name>
<keyword evidence="11" id="KW-0645">Protease</keyword>
<feature type="region of interest" description="Disordered" evidence="8">
    <location>
        <begin position="1"/>
        <end position="42"/>
    </location>
</feature>
<organism evidence="11 12">
    <name type="scientific">Planosporangium thailandense</name>
    <dbReference type="NCBI Taxonomy" id="765197"/>
    <lineage>
        <taxon>Bacteria</taxon>
        <taxon>Bacillati</taxon>
        <taxon>Actinomycetota</taxon>
        <taxon>Actinomycetes</taxon>
        <taxon>Micromonosporales</taxon>
        <taxon>Micromonosporaceae</taxon>
        <taxon>Planosporangium</taxon>
    </lineage>
</organism>
<sequence length="384" mass="39621">MSTLPALSTRPPRPAPPSRDPARPVIGGEGLATAGLTLPPGVPPPPANKLSATSWVVADLDSGAVLGACAPHELSPPASIQKLLLVAAVMPRLDPAQVVEVTQPDMDFEPDSSLVGLVLGGHYSVETLWLGLLLNSGNDAANVLARLGGGDAGMAGGVKLMNDTARRLGALDTHAATPSGLDGPGQFTSAYDMALIARACFTREDFRRYASTRFAAIPAQPAQGAKGFEIGNDNNLFLNQYPGALGGKIGFTDAARHTYVGAAERNGRRLVVTLLGGEIVPSRGWQQGVDLLDWGFSVPKGASVGRLVNPGEIDRNVAGQASTRVPVVALSPAQRQQALGPWTPVLAGGAVVVGSAALVAVPMVMMAARRRRAPGTPGPPGRHR</sequence>
<keyword evidence="9" id="KW-0472">Membrane</keyword>
<evidence type="ECO:0000256" key="3">
    <source>
        <dbReference type="ARBA" id="ARBA00022801"/>
    </source>
</evidence>
<keyword evidence="3" id="KW-0378">Hydrolase</keyword>
<keyword evidence="5" id="KW-0573">Peptidoglycan synthesis</keyword>
<keyword evidence="12" id="KW-1185">Reference proteome</keyword>
<keyword evidence="9" id="KW-1133">Transmembrane helix</keyword>
<keyword evidence="4" id="KW-0133">Cell shape</keyword>
<feature type="transmembrane region" description="Helical" evidence="9">
    <location>
        <begin position="342"/>
        <end position="364"/>
    </location>
</feature>
<keyword evidence="2" id="KW-0732">Signal</keyword>
<dbReference type="Pfam" id="PF00768">
    <property type="entry name" value="Peptidase_S11"/>
    <property type="match status" value="1"/>
</dbReference>
<comment type="caution">
    <text evidence="11">The sequence shown here is derived from an EMBL/GenBank/DDBJ whole genome shotgun (WGS) entry which is preliminary data.</text>
</comment>
<evidence type="ECO:0000256" key="8">
    <source>
        <dbReference type="SAM" id="MobiDB-lite"/>
    </source>
</evidence>
<feature type="compositionally biased region" description="Low complexity" evidence="8">
    <location>
        <begin position="1"/>
        <end position="10"/>
    </location>
</feature>
<evidence type="ECO:0000313" key="12">
    <source>
        <dbReference type="Proteomes" id="UP000722989"/>
    </source>
</evidence>
<dbReference type="SUPFAM" id="SSF56601">
    <property type="entry name" value="beta-lactamase/transpeptidase-like"/>
    <property type="match status" value="1"/>
</dbReference>
<dbReference type="PANTHER" id="PTHR21581">
    <property type="entry name" value="D-ALANYL-D-ALANINE CARBOXYPEPTIDASE"/>
    <property type="match status" value="1"/>
</dbReference>
<dbReference type="Proteomes" id="UP000722989">
    <property type="component" value="Unassembled WGS sequence"/>
</dbReference>
<evidence type="ECO:0000313" key="11">
    <source>
        <dbReference type="EMBL" id="NJC68506.1"/>
    </source>
</evidence>
<dbReference type="PRINTS" id="PR00725">
    <property type="entry name" value="DADACBPTASE1"/>
</dbReference>
<evidence type="ECO:0000256" key="7">
    <source>
        <dbReference type="RuleBase" id="RU004016"/>
    </source>
</evidence>
<dbReference type="InterPro" id="IPR012338">
    <property type="entry name" value="Beta-lactam/transpept-like"/>
</dbReference>
<evidence type="ECO:0000256" key="5">
    <source>
        <dbReference type="ARBA" id="ARBA00022984"/>
    </source>
</evidence>